<proteinExistence type="predicted"/>
<feature type="compositionally biased region" description="Polar residues" evidence="1">
    <location>
        <begin position="74"/>
        <end position="89"/>
    </location>
</feature>
<organism evidence="2">
    <name type="scientific">Arion vulgaris</name>
    <dbReference type="NCBI Taxonomy" id="1028688"/>
    <lineage>
        <taxon>Eukaryota</taxon>
        <taxon>Metazoa</taxon>
        <taxon>Spiralia</taxon>
        <taxon>Lophotrochozoa</taxon>
        <taxon>Mollusca</taxon>
        <taxon>Gastropoda</taxon>
        <taxon>Heterobranchia</taxon>
        <taxon>Euthyneura</taxon>
        <taxon>Panpulmonata</taxon>
        <taxon>Eupulmonata</taxon>
        <taxon>Stylommatophora</taxon>
        <taxon>Helicina</taxon>
        <taxon>Arionoidea</taxon>
        <taxon>Arionidae</taxon>
        <taxon>Arion</taxon>
    </lineage>
</organism>
<evidence type="ECO:0000313" key="2">
    <source>
        <dbReference type="EMBL" id="CEK90426.1"/>
    </source>
</evidence>
<feature type="region of interest" description="Disordered" evidence="1">
    <location>
        <begin position="14"/>
        <end position="125"/>
    </location>
</feature>
<sequence>GRRVLTIVRDKAITSKMQAGPPRYSSQGQTMRPSYPQGVYSSSPRPGFTHSGPPMSGGRMGMPGPGMPSHPPFTGTQVKTKDASCNTVSKSKEITSMPRAGMPPPLPGVGMDRKRPPTQDLRTPH</sequence>
<reference evidence="2" key="1">
    <citation type="submission" date="2014-12" db="EMBL/GenBank/DDBJ databases">
        <title>Insight into the proteome of Arion vulgaris.</title>
        <authorList>
            <person name="Aradska J."/>
            <person name="Bulat T."/>
            <person name="Smidak R."/>
            <person name="Sarate P."/>
            <person name="Gangsoo J."/>
            <person name="Sialana F."/>
            <person name="Bilban M."/>
            <person name="Lubec G."/>
        </authorList>
    </citation>
    <scope>NUCLEOTIDE SEQUENCE</scope>
    <source>
        <tissue evidence="2">Skin</tissue>
    </source>
</reference>
<dbReference type="EMBL" id="HACG01043561">
    <property type="protein sequence ID" value="CEK90426.1"/>
    <property type="molecule type" value="Transcribed_RNA"/>
</dbReference>
<accession>A0A0B7BDM8</accession>
<feature type="non-terminal residue" evidence="2">
    <location>
        <position position="125"/>
    </location>
</feature>
<dbReference type="AlphaFoldDB" id="A0A0B7BDM8"/>
<evidence type="ECO:0000256" key="1">
    <source>
        <dbReference type="SAM" id="MobiDB-lite"/>
    </source>
</evidence>
<protein>
    <submittedName>
        <fullName evidence="2">Uncharacterized protein</fullName>
    </submittedName>
</protein>
<gene>
    <name evidence="2" type="primary">ORF176837</name>
</gene>
<name>A0A0B7BDM8_9EUPU</name>
<feature type="compositionally biased region" description="Basic and acidic residues" evidence="1">
    <location>
        <begin position="111"/>
        <end position="125"/>
    </location>
</feature>
<feature type="non-terminal residue" evidence="2">
    <location>
        <position position="1"/>
    </location>
</feature>